<dbReference type="EMBL" id="VNIQ01000002">
    <property type="protein sequence ID" value="TYQ06939.1"/>
    <property type="molecule type" value="Genomic_DNA"/>
</dbReference>
<reference evidence="1" key="1">
    <citation type="submission" date="2019-07" db="EMBL/GenBank/DDBJ databases">
        <title>Genomic Encyclopedia of Type Strains, Phase IV (KMG-IV): sequencing the most valuable type-strain genomes for metagenomic binning, comparative biology and taxonomic classification.</title>
        <authorList>
            <person name="Goeker M."/>
        </authorList>
    </citation>
    <scope>NUCLEOTIDE SEQUENCE</scope>
    <source>
        <strain evidence="1">DSM 44596</strain>
    </source>
</reference>
<name>A0A652YV01_NOCGL</name>
<protein>
    <submittedName>
        <fullName evidence="1">Uncharacterized protein</fullName>
    </submittedName>
</protein>
<accession>A0A652YV01</accession>
<proteinExistence type="predicted"/>
<gene>
    <name evidence="1" type="ORF">FNL38_1021083</name>
</gene>
<evidence type="ECO:0000313" key="1">
    <source>
        <dbReference type="EMBL" id="TYQ06939.1"/>
    </source>
</evidence>
<sequence>MHASLYSYRKSQSMIRFLDRLAENSGTAAGFRMC</sequence>
<comment type="caution">
    <text evidence="1">The sequence shown here is derived from an EMBL/GenBank/DDBJ whole genome shotgun (WGS) entry which is preliminary data.</text>
</comment>
<dbReference type="AlphaFoldDB" id="A0A652YV01"/>
<organism evidence="1">
    <name type="scientific">Nocardia globerula</name>
    <dbReference type="NCBI Taxonomy" id="1818"/>
    <lineage>
        <taxon>Bacteria</taxon>
        <taxon>Bacillati</taxon>
        <taxon>Actinomycetota</taxon>
        <taxon>Actinomycetes</taxon>
        <taxon>Mycobacteriales</taxon>
        <taxon>Nocardiaceae</taxon>
        <taxon>Nocardia</taxon>
    </lineage>
</organism>